<protein>
    <submittedName>
        <fullName evidence="1">Probable RebB like protein</fullName>
    </submittedName>
</protein>
<dbReference type="AlphaFoldDB" id="A9DTZ2"/>
<organism evidence="1 2">
    <name type="scientific">Kordia algicida OT-1</name>
    <dbReference type="NCBI Taxonomy" id="391587"/>
    <lineage>
        <taxon>Bacteria</taxon>
        <taxon>Pseudomonadati</taxon>
        <taxon>Bacteroidota</taxon>
        <taxon>Flavobacteriia</taxon>
        <taxon>Flavobacteriales</taxon>
        <taxon>Flavobacteriaceae</taxon>
        <taxon>Kordia</taxon>
    </lineage>
</organism>
<dbReference type="eggNOG" id="ENOG503323T">
    <property type="taxonomic scope" value="Bacteria"/>
</dbReference>
<dbReference type="STRING" id="391587.KAOT1_02487"/>
<name>A9DTZ2_9FLAO</name>
<evidence type="ECO:0000313" key="1">
    <source>
        <dbReference type="EMBL" id="EDP96240.1"/>
    </source>
</evidence>
<dbReference type="Pfam" id="PF11747">
    <property type="entry name" value="RebB"/>
    <property type="match status" value="1"/>
</dbReference>
<dbReference type="OrthoDB" id="772742at2"/>
<gene>
    <name evidence="1" type="ORF">KAOT1_02487</name>
</gene>
<dbReference type="Proteomes" id="UP000002945">
    <property type="component" value="Unassembled WGS sequence"/>
</dbReference>
<dbReference type="InterPro" id="IPR021070">
    <property type="entry name" value="Killing_trait_RebB"/>
</dbReference>
<dbReference type="RefSeq" id="WP_007093070.1">
    <property type="nucleotide sequence ID" value="NZ_CP142125.1"/>
</dbReference>
<comment type="caution">
    <text evidence="1">The sequence shown here is derived from an EMBL/GenBank/DDBJ whole genome shotgun (WGS) entry which is preliminary data.</text>
</comment>
<proteinExistence type="predicted"/>
<dbReference type="EMBL" id="ABIB01000004">
    <property type="protein sequence ID" value="EDP96240.1"/>
    <property type="molecule type" value="Genomic_DNA"/>
</dbReference>
<dbReference type="HOGENOM" id="CLU_143345_3_0_10"/>
<accession>A9DTZ2</accession>
<sequence length="72" mass="7584">MADNSTVNGQVTDAVTQTNVTVLGESPAQALSNLYQMATHANGMAMQNSVSNQQNLNQLNPVIVADAINLLK</sequence>
<evidence type="ECO:0000313" key="2">
    <source>
        <dbReference type="Proteomes" id="UP000002945"/>
    </source>
</evidence>
<reference evidence="1 2" key="1">
    <citation type="journal article" date="2011" name="J. Bacteriol.">
        <title>Genome sequence of the algicidal bacterium Kordia algicida OT-1.</title>
        <authorList>
            <person name="Lee H.S."/>
            <person name="Kang S.G."/>
            <person name="Kwon K.K."/>
            <person name="Lee J.H."/>
            <person name="Kim S.J."/>
        </authorList>
    </citation>
    <scope>NUCLEOTIDE SEQUENCE [LARGE SCALE GENOMIC DNA]</scope>
    <source>
        <strain evidence="1 2">OT-1</strain>
    </source>
</reference>
<keyword evidence="2" id="KW-1185">Reference proteome</keyword>